<dbReference type="InParanoid" id="A0A2P5EPF1"/>
<dbReference type="AlphaFoldDB" id="A0A2P5EPF1"/>
<dbReference type="Proteomes" id="UP000237000">
    <property type="component" value="Unassembled WGS sequence"/>
</dbReference>
<accession>A0A2P5EPF1</accession>
<comment type="caution">
    <text evidence="1">The sequence shown here is derived from an EMBL/GenBank/DDBJ whole genome shotgun (WGS) entry which is preliminary data.</text>
</comment>
<sequence length="71" mass="7932">MIARAMRSRKSSGSWLEIAGGEISYAAILLWCRQFVRCFRGCRFRWRDLITARGASIEGANLGELTSSAGY</sequence>
<proteinExistence type="predicted"/>
<name>A0A2P5EPF1_TREOI</name>
<evidence type="ECO:0000313" key="2">
    <source>
        <dbReference type="Proteomes" id="UP000237000"/>
    </source>
</evidence>
<gene>
    <name evidence="1" type="ORF">TorRG33x02_167670</name>
</gene>
<dbReference type="EMBL" id="JXTC01000117">
    <property type="protein sequence ID" value="PON87414.1"/>
    <property type="molecule type" value="Genomic_DNA"/>
</dbReference>
<organism evidence="1 2">
    <name type="scientific">Trema orientale</name>
    <name type="common">Charcoal tree</name>
    <name type="synonym">Celtis orientalis</name>
    <dbReference type="NCBI Taxonomy" id="63057"/>
    <lineage>
        <taxon>Eukaryota</taxon>
        <taxon>Viridiplantae</taxon>
        <taxon>Streptophyta</taxon>
        <taxon>Embryophyta</taxon>
        <taxon>Tracheophyta</taxon>
        <taxon>Spermatophyta</taxon>
        <taxon>Magnoliopsida</taxon>
        <taxon>eudicotyledons</taxon>
        <taxon>Gunneridae</taxon>
        <taxon>Pentapetalae</taxon>
        <taxon>rosids</taxon>
        <taxon>fabids</taxon>
        <taxon>Rosales</taxon>
        <taxon>Cannabaceae</taxon>
        <taxon>Trema</taxon>
    </lineage>
</organism>
<evidence type="ECO:0000313" key="1">
    <source>
        <dbReference type="EMBL" id="PON87414.1"/>
    </source>
</evidence>
<protein>
    <submittedName>
        <fullName evidence="1">Uncharacterized protein</fullName>
    </submittedName>
</protein>
<reference evidence="2" key="1">
    <citation type="submission" date="2016-06" db="EMBL/GenBank/DDBJ databases">
        <title>Parallel loss of symbiosis genes in relatives of nitrogen-fixing non-legume Parasponia.</title>
        <authorList>
            <person name="Van Velzen R."/>
            <person name="Holmer R."/>
            <person name="Bu F."/>
            <person name="Rutten L."/>
            <person name="Van Zeijl A."/>
            <person name="Liu W."/>
            <person name="Santuari L."/>
            <person name="Cao Q."/>
            <person name="Sharma T."/>
            <person name="Shen D."/>
            <person name="Roswanjaya Y."/>
            <person name="Wardhani T."/>
            <person name="Kalhor M.S."/>
            <person name="Jansen J."/>
            <person name="Van den Hoogen J."/>
            <person name="Gungor B."/>
            <person name="Hartog M."/>
            <person name="Hontelez J."/>
            <person name="Verver J."/>
            <person name="Yang W.-C."/>
            <person name="Schijlen E."/>
            <person name="Repin R."/>
            <person name="Schilthuizen M."/>
            <person name="Schranz E."/>
            <person name="Heidstra R."/>
            <person name="Miyata K."/>
            <person name="Fedorova E."/>
            <person name="Kohlen W."/>
            <person name="Bisseling T."/>
            <person name="Smit S."/>
            <person name="Geurts R."/>
        </authorList>
    </citation>
    <scope>NUCLEOTIDE SEQUENCE [LARGE SCALE GENOMIC DNA]</scope>
    <source>
        <strain evidence="2">cv. RG33-2</strain>
    </source>
</reference>
<keyword evidence="2" id="KW-1185">Reference proteome</keyword>